<comment type="function">
    <text evidence="8">Involved in pre-mRNA splicing and cell cycle progression. Required for the spliceosome assembly and initiation of the DNA replication.</text>
</comment>
<keyword evidence="5" id="KW-0677">Repeat</keyword>
<evidence type="ECO:0000256" key="9">
    <source>
        <dbReference type="SAM" id="MobiDB-lite"/>
    </source>
</evidence>
<evidence type="ECO:0000256" key="7">
    <source>
        <dbReference type="ARBA" id="ARBA00023242"/>
    </source>
</evidence>
<dbReference type="GO" id="GO:0000245">
    <property type="term" value="P:spliceosomal complex assembly"/>
    <property type="evidence" value="ECO:0007669"/>
    <property type="project" value="TreeGrafter"/>
</dbReference>
<feature type="region of interest" description="Disordered" evidence="9">
    <location>
        <begin position="658"/>
        <end position="732"/>
    </location>
</feature>
<organism evidence="12">
    <name type="scientific">Salpingoeca rosetta (strain ATCC 50818 / BSB-021)</name>
    <dbReference type="NCBI Taxonomy" id="946362"/>
    <lineage>
        <taxon>Eukaryota</taxon>
        <taxon>Choanoflagellata</taxon>
        <taxon>Craspedida</taxon>
        <taxon>Salpingoecidae</taxon>
        <taxon>Salpingoeca</taxon>
    </lineage>
</organism>
<comment type="similarity">
    <text evidence="2">Belongs to the crooked-neck family.</text>
</comment>
<dbReference type="GO" id="GO:0016607">
    <property type="term" value="C:nuclear speck"/>
    <property type="evidence" value="ECO:0007669"/>
    <property type="project" value="UniProtKB-SubCell"/>
</dbReference>
<dbReference type="EMBL" id="GL832976">
    <property type="protein sequence ID" value="EGD77169.1"/>
    <property type="molecule type" value="Genomic_DNA"/>
</dbReference>
<dbReference type="InParanoid" id="F2UIX0"/>
<gene>
    <name evidence="11" type="ORF">PTSG_07502</name>
</gene>
<dbReference type="GO" id="GO:0071011">
    <property type="term" value="C:precatalytic spliceosome"/>
    <property type="evidence" value="ECO:0007669"/>
    <property type="project" value="TreeGrafter"/>
</dbReference>
<dbReference type="InterPro" id="IPR059164">
    <property type="entry name" value="HAT_PRP39_C"/>
</dbReference>
<dbReference type="AlphaFoldDB" id="F2UIX0"/>
<accession>F2UIX0</accession>
<protein>
    <submittedName>
        <fullName evidence="11">Crooked neck protein</fullName>
    </submittedName>
</protein>
<feature type="compositionally biased region" description="Low complexity" evidence="9">
    <location>
        <begin position="721"/>
        <end position="732"/>
    </location>
</feature>
<comment type="subcellular location">
    <subcellularLocation>
        <location evidence="1">Nucleus speckle</location>
    </subcellularLocation>
</comment>
<evidence type="ECO:0000256" key="6">
    <source>
        <dbReference type="ARBA" id="ARBA00023187"/>
    </source>
</evidence>
<evidence type="ECO:0000259" key="10">
    <source>
        <dbReference type="Pfam" id="PF23231"/>
    </source>
</evidence>
<dbReference type="InterPro" id="IPR011990">
    <property type="entry name" value="TPR-like_helical_dom_sf"/>
</dbReference>
<evidence type="ECO:0000313" key="12">
    <source>
        <dbReference type="Proteomes" id="UP000007799"/>
    </source>
</evidence>
<dbReference type="FunFam" id="1.25.40.10:FF:000306">
    <property type="entry name" value="Cell cycle control protein cwf4"/>
    <property type="match status" value="1"/>
</dbReference>
<feature type="compositionally biased region" description="Basic and acidic residues" evidence="9">
    <location>
        <begin position="687"/>
        <end position="718"/>
    </location>
</feature>
<evidence type="ECO:0000256" key="3">
    <source>
        <dbReference type="ARBA" id="ARBA00022664"/>
    </source>
</evidence>
<dbReference type="RefSeq" id="XP_004991008.1">
    <property type="nucleotide sequence ID" value="XM_004990951.1"/>
</dbReference>
<keyword evidence="3" id="KW-0507">mRNA processing</keyword>
<evidence type="ECO:0000256" key="4">
    <source>
        <dbReference type="ARBA" id="ARBA00022728"/>
    </source>
</evidence>
<keyword evidence="4" id="KW-0747">Spliceosome</keyword>
<dbReference type="PANTHER" id="PTHR11246:SF3">
    <property type="entry name" value="CROOKED NECK-LIKE PROTEIN 1"/>
    <property type="match status" value="1"/>
</dbReference>
<dbReference type="OrthoDB" id="541719at2759"/>
<dbReference type="eggNOG" id="KOG1915">
    <property type="taxonomic scope" value="Eukaryota"/>
</dbReference>
<dbReference type="KEGG" id="sre:PTSG_07502"/>
<evidence type="ECO:0000256" key="1">
    <source>
        <dbReference type="ARBA" id="ARBA00004324"/>
    </source>
</evidence>
<evidence type="ECO:0000256" key="2">
    <source>
        <dbReference type="ARBA" id="ARBA00008644"/>
    </source>
</evidence>
<dbReference type="InterPro" id="IPR019734">
    <property type="entry name" value="TPR_rpt"/>
</dbReference>
<dbReference type="FunCoup" id="F2UIX0">
    <property type="interactions" value="1409"/>
</dbReference>
<evidence type="ECO:0000313" key="11">
    <source>
        <dbReference type="EMBL" id="EGD77169.1"/>
    </source>
</evidence>
<dbReference type="OMA" id="HIKVWIS"/>
<dbReference type="FunFam" id="1.25.40.10:FF:000075">
    <property type="entry name" value="Crooked neck pre-mRNA-splicing factor 1"/>
    <property type="match status" value="1"/>
</dbReference>
<sequence>MASKGVRVKNKHAAPVQITAEQILREANERQIEHVAPKPDQNISDPEELAELRLEKRKIYEDNIRKNRGNVGNWIKYALWEESQGEIERARSVFERGLDADHRASALWIKYAEMEMKHRQVNHARNIYDRAVTILPRVDTFWYKYTYMEEKIENIAGARAIFERWMEWHPVEQAWNSYINMELRYNQVENARAVYERYILCHMEPAVWIKYAKFEVKYGEIDKARSVYERAVEFFGEDNISPELLVSFAQFEERQKEYERARTIYKYGLDRIPKEAARELFDAFTAFEKKYGDRKGVDSVILNKRQFQYEKEVEENPHNYDAWFDYIRLAESSGDVDKARDVYERAIANVPLVAEKRYWRRYIYLWIYYAVFEELDAKDMERTRAVYKACIDLIPHKSFTFAKIWLLAAQFEIRQKRISSARKLLGRAIGMCPKDKLFKGYIEIELQLREFDRCRTLYDKYLEFNASNCQTWTRYAELETVLGDEERARGIYELAVAQPLLDMPEVLWKAYIDFEHALGETDRVRLLYDRLLEKTNHVKVWISYAEFEAAQDEEDSTAHARHIFEQAHQELSKGDDKQQRKMLLDAWLSFERSCGADSEAQKVVRMLPRQVKKRRELVNEEGQSDGWEEYWDLVFPDEETKPHLKLLQKAQDWKRKMMEMQQKKKLMQQQEQEEEEDGDKEEEEEKNEEKKEQEAEKDEQGGEDDNSSKADETRKGEDGDAGAAEGAAAASA</sequence>
<reference evidence="11" key="1">
    <citation type="submission" date="2009-08" db="EMBL/GenBank/DDBJ databases">
        <title>Annotation of Salpingoeca rosetta.</title>
        <authorList>
            <consortium name="The Broad Institute Genome Sequencing Platform"/>
            <person name="Russ C."/>
            <person name="Cuomo C."/>
            <person name="Burger G."/>
            <person name="Gray M.W."/>
            <person name="Holland P.W.H."/>
            <person name="King N."/>
            <person name="Lang F.B.F."/>
            <person name="Roger A.J."/>
            <person name="Ruiz-Trillo I."/>
            <person name="Young S.K."/>
            <person name="Zeng Q."/>
            <person name="Gargeya S."/>
            <person name="Alvarado L."/>
            <person name="Berlin A."/>
            <person name="Chapman S.B."/>
            <person name="Chen Z."/>
            <person name="Freedman E."/>
            <person name="Gellesch M."/>
            <person name="Goldberg J."/>
            <person name="Griggs A."/>
            <person name="Gujja S."/>
            <person name="Heilman E."/>
            <person name="Heiman D."/>
            <person name="Howarth C."/>
            <person name="Mehta T."/>
            <person name="Neiman D."/>
            <person name="Pearson M."/>
            <person name="Roberts A."/>
            <person name="Saif S."/>
            <person name="Shea T."/>
            <person name="Shenoy N."/>
            <person name="Sisk P."/>
            <person name="Stolte C."/>
            <person name="Sykes S."/>
            <person name="White J."/>
            <person name="Yandava C."/>
            <person name="Haas B."/>
            <person name="Nusbaum C."/>
            <person name="Birren B."/>
        </authorList>
    </citation>
    <scope>NUCLEOTIDE SEQUENCE [LARGE SCALE GENOMIC DNA]</scope>
    <source>
        <strain evidence="11">ATCC 50818</strain>
    </source>
</reference>
<name>F2UIX0_SALR5</name>
<keyword evidence="6" id="KW-0508">mRNA splicing</keyword>
<keyword evidence="7" id="KW-0539">Nucleus</keyword>
<dbReference type="STRING" id="946362.F2UIX0"/>
<evidence type="ECO:0000256" key="5">
    <source>
        <dbReference type="ARBA" id="ARBA00022737"/>
    </source>
</evidence>
<feature type="domain" description="Pre-mRNA-splicing factor Syf1/CRNKL1-like C-terminal HAT-repeats" evidence="10">
    <location>
        <begin position="74"/>
        <end position="351"/>
    </location>
</feature>
<dbReference type="GO" id="GO:0071007">
    <property type="term" value="C:U2-type catalytic step 2 spliceosome"/>
    <property type="evidence" value="ECO:0007669"/>
    <property type="project" value="TreeGrafter"/>
</dbReference>
<dbReference type="Pfam" id="PF23241">
    <property type="entry name" value="HAT_PRP39_C"/>
    <property type="match status" value="1"/>
</dbReference>
<dbReference type="GO" id="GO:0071014">
    <property type="term" value="C:post-mRNA release spliceosomal complex"/>
    <property type="evidence" value="ECO:0007669"/>
    <property type="project" value="TreeGrafter"/>
</dbReference>
<dbReference type="Pfam" id="PF23231">
    <property type="entry name" value="HAT_Syf1_CNRKL1_C"/>
    <property type="match status" value="1"/>
</dbReference>
<feature type="compositionally biased region" description="Acidic residues" evidence="9">
    <location>
        <begin position="671"/>
        <end position="686"/>
    </location>
</feature>
<dbReference type="PANTHER" id="PTHR11246">
    <property type="entry name" value="PRE-MRNA SPLICING FACTOR"/>
    <property type="match status" value="1"/>
</dbReference>
<dbReference type="SMART" id="SM00386">
    <property type="entry name" value="HAT"/>
    <property type="match status" value="15"/>
</dbReference>
<dbReference type="InterPro" id="IPR055430">
    <property type="entry name" value="HAT_Syf1_CNRKL1_C"/>
</dbReference>
<dbReference type="InterPro" id="IPR003107">
    <property type="entry name" value="HAT"/>
</dbReference>
<dbReference type="GeneID" id="16071570"/>
<dbReference type="FunFam" id="1.25.40.10:FF:000269">
    <property type="entry name" value="Crooked neck pre-mRNA-splicing factor 1"/>
    <property type="match status" value="1"/>
</dbReference>
<dbReference type="SMART" id="SM00028">
    <property type="entry name" value="TPR"/>
    <property type="match status" value="5"/>
</dbReference>
<dbReference type="GO" id="GO:0000974">
    <property type="term" value="C:Prp19 complex"/>
    <property type="evidence" value="ECO:0007669"/>
    <property type="project" value="TreeGrafter"/>
</dbReference>
<dbReference type="SUPFAM" id="SSF48452">
    <property type="entry name" value="TPR-like"/>
    <property type="match status" value="4"/>
</dbReference>
<evidence type="ECO:0000256" key="8">
    <source>
        <dbReference type="ARBA" id="ARBA00037040"/>
    </source>
</evidence>
<dbReference type="InterPro" id="IPR045075">
    <property type="entry name" value="Syf1-like"/>
</dbReference>
<proteinExistence type="inferred from homology"/>
<dbReference type="Proteomes" id="UP000007799">
    <property type="component" value="Unassembled WGS sequence"/>
</dbReference>
<dbReference type="Gene3D" id="1.25.40.10">
    <property type="entry name" value="Tetratricopeptide repeat domain"/>
    <property type="match status" value="3"/>
</dbReference>
<keyword evidence="12" id="KW-1185">Reference proteome</keyword>